<sequence length="218" mass="25260">MAILQNLQKILNPDCFKPNPIGNSIVISQCHKLADDGKTPLDWTQELKITNLDGNEIFICFDWDDHQTYSRYLIGNDETLVSKACDYIMLKEEAEEWHVYIGELKLGKKSFSGEKISRQINGSLAFLRYISEILLLQFNCDKLKKAKIHKLVIYKKPLQRTKSRPKLKQGMKKPLSRLKPQFDFFTPPHNDITMIGLPFSQSSRNHSLSLAQFMRRTT</sequence>
<dbReference type="EMBL" id="WOBN01000009">
    <property type="protein sequence ID" value="MUK48664.1"/>
    <property type="molecule type" value="Genomic_DNA"/>
</dbReference>
<organism evidence="1 2">
    <name type="scientific">Aliivibrio fischeri</name>
    <name type="common">Vibrio fischeri</name>
    <dbReference type="NCBI Taxonomy" id="668"/>
    <lineage>
        <taxon>Bacteria</taxon>
        <taxon>Pseudomonadati</taxon>
        <taxon>Pseudomonadota</taxon>
        <taxon>Gammaproteobacteria</taxon>
        <taxon>Vibrionales</taxon>
        <taxon>Vibrionaceae</taxon>
        <taxon>Aliivibrio</taxon>
    </lineage>
</organism>
<dbReference type="AlphaFoldDB" id="A0A844NZU4"/>
<comment type="caution">
    <text evidence="1">The sequence shown here is derived from an EMBL/GenBank/DDBJ whole genome shotgun (WGS) entry which is preliminary data.</text>
</comment>
<accession>A0A844NZU4</accession>
<evidence type="ECO:0000313" key="2">
    <source>
        <dbReference type="Proteomes" id="UP000448038"/>
    </source>
</evidence>
<protein>
    <submittedName>
        <fullName evidence="1">Uncharacterized protein</fullName>
    </submittedName>
</protein>
<reference evidence="1 2" key="1">
    <citation type="submission" date="2019-11" db="EMBL/GenBank/DDBJ databases">
        <title>Using colonization assays and comparative genomics to discover symbiosis behaviors and factors in Vibrio fischeri.</title>
        <authorList>
            <person name="Bongrand C."/>
            <person name="Moriano-Gutierrez S."/>
            <person name="Arevalo P."/>
            <person name="Mcfall-Ngai M."/>
            <person name="Visick K."/>
            <person name="Polz M.F."/>
            <person name="Ruby E.G."/>
        </authorList>
    </citation>
    <scope>NUCLEOTIDE SEQUENCE [LARGE SCALE GENOMIC DNA]</scope>
    <source>
        <strain evidence="2">emors.4.1</strain>
    </source>
</reference>
<proteinExistence type="predicted"/>
<dbReference type="Proteomes" id="UP000448038">
    <property type="component" value="Unassembled WGS sequence"/>
</dbReference>
<evidence type="ECO:0000313" key="1">
    <source>
        <dbReference type="EMBL" id="MUK48664.1"/>
    </source>
</evidence>
<gene>
    <name evidence="1" type="ORF">GNP88_05585</name>
</gene>
<name>A0A844NZU4_ALIFS</name>
<dbReference type="RefSeq" id="WP_155655457.1">
    <property type="nucleotide sequence ID" value="NZ_WOBN01000009.1"/>
</dbReference>